<dbReference type="AlphaFoldDB" id="W8W075"/>
<accession>W8W075</accession>
<keyword evidence="2" id="KW-1185">Reference proteome</keyword>
<reference evidence="1 2" key="1">
    <citation type="journal article" date="2014" name="Proc. Natl. Acad. Sci. U.S.A.">
        <title>Functional characterization of flavobacteria rhodopsins reveals a unique class of light-driven chloride pump in bacteria.</title>
        <authorList>
            <person name="Yoshizawa S."/>
            <person name="Kumagai Y."/>
            <person name="Kim H."/>
            <person name="Ogura Y."/>
            <person name="Hayashi T."/>
            <person name="Iwasaki W."/>
            <person name="DeLong E.F."/>
            <person name="Kogure K."/>
        </authorList>
    </citation>
    <scope>NUCLEOTIDE SEQUENCE [LARGE SCALE GENOMIC DNA]</scope>
    <source>
        <strain evidence="1 2">S1-08</strain>
    </source>
</reference>
<evidence type="ECO:0000313" key="1">
    <source>
        <dbReference type="EMBL" id="BAO55836.1"/>
    </source>
</evidence>
<name>W8W075_9FLAO</name>
<dbReference type="EMBL" id="AP014548">
    <property type="protein sequence ID" value="BAO55836.1"/>
    <property type="molecule type" value="Genomic_DNA"/>
</dbReference>
<gene>
    <name evidence="1" type="ORF">NMS_1827</name>
</gene>
<dbReference type="Proteomes" id="UP000031760">
    <property type="component" value="Chromosome"/>
</dbReference>
<evidence type="ECO:0000313" key="2">
    <source>
        <dbReference type="Proteomes" id="UP000031760"/>
    </source>
</evidence>
<dbReference type="HOGENOM" id="CLU_3273542_0_0_10"/>
<organism evidence="1 2">
    <name type="scientific">Nonlabens marinus S1-08</name>
    <dbReference type="NCBI Taxonomy" id="1454201"/>
    <lineage>
        <taxon>Bacteria</taxon>
        <taxon>Pseudomonadati</taxon>
        <taxon>Bacteroidota</taxon>
        <taxon>Flavobacteriia</taxon>
        <taxon>Flavobacteriales</taxon>
        <taxon>Flavobacteriaceae</taxon>
        <taxon>Nonlabens</taxon>
    </lineage>
</organism>
<proteinExistence type="predicted"/>
<sequence length="41" mass="4766">MRKILLDSRSDFCEVRFRESEITTGTLFLTSLEKKVLFIAA</sequence>
<dbReference type="KEGG" id="nmf:NMS_1827"/>
<protein>
    <submittedName>
        <fullName evidence="1">Uncharacterized protein</fullName>
    </submittedName>
</protein>